<dbReference type="AlphaFoldDB" id="A0A2R6P288"/>
<sequence length="425" mass="45580">MRKAARHFLAVSLLFHGLSAAQNLTDDQLSQVKQRLAEGALQSWELGTRAQALTELDTSAYSVLTVDASLPPSQSSPPSSLDEVFGIAKSVVGNRSVSNDHASGAQPLIADSAAGDPASIGVAVLLANWTGQASQDKLDYAGAATDQLNYLFNDVPHTSDGAISHRVSQLQLWSDFVYMVPPFLSYYGVVTSNQSMLQQGYNQIKLYRQYLRDGSAGGLWKHIVMGSGTDEGHWSTGNAWAAAGMLRVLGTISRSQFANNLKGEQSDLSSWVSEIHSAMYPHMRSSKLFGNYADDNSTFDDASSATLLASTVYRLALLSGNTTFLPQAEQVRQAIFGPATSSGSNNGSSLEHFTSDMWLTPVVNPHSFGDEGSESPEGQAFVVELDAAWRDWVQAGSPGVNSAHATARASWCLWVVIPMVLVAVV</sequence>
<keyword evidence="1" id="KW-0378">Hydrolase</keyword>
<reference evidence="3 4" key="1">
    <citation type="submission" date="2018-02" db="EMBL/GenBank/DDBJ databases">
        <title>Genome sequence of the basidiomycete white-rot fungus Phlebia centrifuga.</title>
        <authorList>
            <person name="Granchi Z."/>
            <person name="Peng M."/>
            <person name="de Vries R.P."/>
            <person name="Hilden K."/>
            <person name="Makela M.R."/>
            <person name="Grigoriev I."/>
            <person name="Riley R."/>
        </authorList>
    </citation>
    <scope>NUCLEOTIDE SEQUENCE [LARGE SCALE GENOMIC DNA]</scope>
    <source>
        <strain evidence="3 4">FBCC195</strain>
    </source>
</reference>
<dbReference type="Gene3D" id="1.50.10.10">
    <property type="match status" value="1"/>
</dbReference>
<dbReference type="InterPro" id="IPR012341">
    <property type="entry name" value="6hp_glycosidase-like_sf"/>
</dbReference>
<keyword evidence="4" id="KW-1185">Reference proteome</keyword>
<dbReference type="Proteomes" id="UP000186601">
    <property type="component" value="Unassembled WGS sequence"/>
</dbReference>
<dbReference type="InterPro" id="IPR010905">
    <property type="entry name" value="Glyco_hydro_88"/>
</dbReference>
<dbReference type="SUPFAM" id="SSF48208">
    <property type="entry name" value="Six-hairpin glycosidases"/>
    <property type="match status" value="1"/>
</dbReference>
<dbReference type="PANTHER" id="PTHR41814:SF1">
    <property type="entry name" value="CELLULASE"/>
    <property type="match status" value="1"/>
</dbReference>
<feature type="signal peptide" evidence="2">
    <location>
        <begin position="1"/>
        <end position="21"/>
    </location>
</feature>
<dbReference type="OrthoDB" id="4138492at2759"/>
<dbReference type="PANTHER" id="PTHR41814">
    <property type="entry name" value="EXPRESSED PROTEIN"/>
    <property type="match status" value="1"/>
</dbReference>
<feature type="chain" id="PRO_5015347525" evidence="2">
    <location>
        <begin position="22"/>
        <end position="425"/>
    </location>
</feature>
<evidence type="ECO:0000313" key="4">
    <source>
        <dbReference type="Proteomes" id="UP000186601"/>
    </source>
</evidence>
<dbReference type="InterPro" id="IPR008928">
    <property type="entry name" value="6-hairpin_glycosidase_sf"/>
</dbReference>
<protein>
    <submittedName>
        <fullName evidence="3">Uncharacterized protein</fullName>
    </submittedName>
</protein>
<dbReference type="GO" id="GO:0016787">
    <property type="term" value="F:hydrolase activity"/>
    <property type="evidence" value="ECO:0007669"/>
    <property type="project" value="UniProtKB-KW"/>
</dbReference>
<comment type="caution">
    <text evidence="3">The sequence shown here is derived from an EMBL/GenBank/DDBJ whole genome shotgun (WGS) entry which is preliminary data.</text>
</comment>
<dbReference type="Pfam" id="PF07470">
    <property type="entry name" value="Glyco_hydro_88"/>
    <property type="match status" value="1"/>
</dbReference>
<gene>
    <name evidence="3" type="ORF">PHLCEN_2v5486</name>
</gene>
<evidence type="ECO:0000256" key="2">
    <source>
        <dbReference type="SAM" id="SignalP"/>
    </source>
</evidence>
<keyword evidence="2" id="KW-0732">Signal</keyword>
<name>A0A2R6P288_9APHY</name>
<dbReference type="GO" id="GO:0005975">
    <property type="term" value="P:carbohydrate metabolic process"/>
    <property type="evidence" value="ECO:0007669"/>
    <property type="project" value="InterPro"/>
</dbReference>
<proteinExistence type="predicted"/>
<organism evidence="3 4">
    <name type="scientific">Hermanssonia centrifuga</name>
    <dbReference type="NCBI Taxonomy" id="98765"/>
    <lineage>
        <taxon>Eukaryota</taxon>
        <taxon>Fungi</taxon>
        <taxon>Dikarya</taxon>
        <taxon>Basidiomycota</taxon>
        <taxon>Agaricomycotina</taxon>
        <taxon>Agaricomycetes</taxon>
        <taxon>Polyporales</taxon>
        <taxon>Meruliaceae</taxon>
        <taxon>Hermanssonia</taxon>
    </lineage>
</organism>
<accession>A0A2R6P288</accession>
<evidence type="ECO:0000256" key="1">
    <source>
        <dbReference type="ARBA" id="ARBA00022801"/>
    </source>
</evidence>
<dbReference type="EMBL" id="MLYV02000540">
    <property type="protein sequence ID" value="PSR84198.1"/>
    <property type="molecule type" value="Genomic_DNA"/>
</dbReference>
<evidence type="ECO:0000313" key="3">
    <source>
        <dbReference type="EMBL" id="PSR84198.1"/>
    </source>
</evidence>